<accession>A0A0V0R0F9</accession>
<evidence type="ECO:0000313" key="3">
    <source>
        <dbReference type="Proteomes" id="UP000054937"/>
    </source>
</evidence>
<feature type="region of interest" description="Disordered" evidence="1">
    <location>
        <begin position="101"/>
        <end position="188"/>
    </location>
</feature>
<feature type="compositionally biased region" description="Polar residues" evidence="1">
    <location>
        <begin position="123"/>
        <end position="152"/>
    </location>
</feature>
<dbReference type="EMBL" id="LDAU01000078">
    <property type="protein sequence ID" value="KRX07931.1"/>
    <property type="molecule type" value="Genomic_DNA"/>
</dbReference>
<sequence>MDRNYNTKNPYFDNVNKPFKGNIQNPPLSSQYNYNSYQNKMPSLNKSEDIVSVYSSTFKTGCKNNDLTMDQIIDEIKLEQKLQNKNNENQNQLNLSNFHSSQLKSNSQVEKNKKFQNKNTKNSRVNIVDSFQQGSSLQYDSENQSESNSSYGDNKEKNQNRKNINENFDSNNSYTDSDSYSQSEEKSISIQDMNSQFKFKYDSSFPSVRKHEEILNQNDDSQMKFTLQRQAQEETVYSNILPK</sequence>
<name>A0A0V0R0F9_PSEPJ</name>
<dbReference type="InParanoid" id="A0A0V0R0F9"/>
<feature type="compositionally biased region" description="Low complexity" evidence="1">
    <location>
        <begin position="169"/>
        <end position="182"/>
    </location>
</feature>
<dbReference type="AlphaFoldDB" id="A0A0V0R0F9"/>
<proteinExistence type="predicted"/>
<dbReference type="Proteomes" id="UP000054937">
    <property type="component" value="Unassembled WGS sequence"/>
</dbReference>
<keyword evidence="3" id="KW-1185">Reference proteome</keyword>
<organism evidence="2 3">
    <name type="scientific">Pseudocohnilembus persalinus</name>
    <name type="common">Ciliate</name>
    <dbReference type="NCBI Taxonomy" id="266149"/>
    <lineage>
        <taxon>Eukaryota</taxon>
        <taxon>Sar</taxon>
        <taxon>Alveolata</taxon>
        <taxon>Ciliophora</taxon>
        <taxon>Intramacronucleata</taxon>
        <taxon>Oligohymenophorea</taxon>
        <taxon>Scuticociliatia</taxon>
        <taxon>Philasterida</taxon>
        <taxon>Pseudocohnilembidae</taxon>
        <taxon>Pseudocohnilembus</taxon>
    </lineage>
</organism>
<reference evidence="2 3" key="1">
    <citation type="journal article" date="2015" name="Sci. Rep.">
        <title>Genome of the facultative scuticociliatosis pathogen Pseudocohnilembus persalinus provides insight into its virulence through horizontal gene transfer.</title>
        <authorList>
            <person name="Xiong J."/>
            <person name="Wang G."/>
            <person name="Cheng J."/>
            <person name="Tian M."/>
            <person name="Pan X."/>
            <person name="Warren A."/>
            <person name="Jiang C."/>
            <person name="Yuan D."/>
            <person name="Miao W."/>
        </authorList>
    </citation>
    <scope>NUCLEOTIDE SEQUENCE [LARGE SCALE GENOMIC DNA]</scope>
    <source>
        <strain evidence="2">36N120E</strain>
    </source>
</reference>
<evidence type="ECO:0000313" key="2">
    <source>
        <dbReference type="EMBL" id="KRX07931.1"/>
    </source>
</evidence>
<feature type="region of interest" description="Disordered" evidence="1">
    <location>
        <begin position="1"/>
        <end position="21"/>
    </location>
</feature>
<evidence type="ECO:0000256" key="1">
    <source>
        <dbReference type="SAM" id="MobiDB-lite"/>
    </source>
</evidence>
<protein>
    <submittedName>
        <fullName evidence="2">Uncharacterized protein</fullName>
    </submittedName>
</protein>
<gene>
    <name evidence="2" type="ORF">PPERSA_10319</name>
</gene>
<comment type="caution">
    <text evidence="2">The sequence shown here is derived from an EMBL/GenBank/DDBJ whole genome shotgun (WGS) entry which is preliminary data.</text>
</comment>